<protein>
    <submittedName>
        <fullName evidence="1">Uncharacterized protein</fullName>
    </submittedName>
</protein>
<accession>A0A832ECR6</accession>
<proteinExistence type="predicted"/>
<dbReference type="AlphaFoldDB" id="A0A832ECR6"/>
<sequence>MHDTMLEQARIYAAQELERLKSMVLTWKASYLDMADGDGHDDFLVLEFAHEIEEYMGPFVRRMYVTRQLNDDQVSAFWDFCYGQVKDLRSSLSTQEEG</sequence>
<comment type="caution">
    <text evidence="1">The sequence shown here is derived from an EMBL/GenBank/DDBJ whole genome shotgun (WGS) entry which is preliminary data.</text>
</comment>
<gene>
    <name evidence="1" type="ORF">ENS06_03985</name>
</gene>
<evidence type="ECO:0000313" key="1">
    <source>
        <dbReference type="EMBL" id="HFK96471.1"/>
    </source>
</evidence>
<organism evidence="1">
    <name type="scientific">Desulfacinum infernum</name>
    <dbReference type="NCBI Taxonomy" id="35837"/>
    <lineage>
        <taxon>Bacteria</taxon>
        <taxon>Pseudomonadati</taxon>
        <taxon>Thermodesulfobacteriota</taxon>
        <taxon>Syntrophobacteria</taxon>
        <taxon>Syntrophobacterales</taxon>
        <taxon>Syntrophobacteraceae</taxon>
        <taxon>Desulfacinum</taxon>
    </lineage>
</organism>
<dbReference type="EMBL" id="DSTK01000013">
    <property type="protein sequence ID" value="HFK96471.1"/>
    <property type="molecule type" value="Genomic_DNA"/>
</dbReference>
<name>A0A832ECR6_9BACT</name>
<reference evidence="1" key="1">
    <citation type="journal article" date="2020" name="mSystems">
        <title>Genome- and Community-Level Interaction Insights into Carbon Utilization and Element Cycling Functions of Hydrothermarchaeota in Hydrothermal Sediment.</title>
        <authorList>
            <person name="Zhou Z."/>
            <person name="Liu Y."/>
            <person name="Xu W."/>
            <person name="Pan J."/>
            <person name="Luo Z.H."/>
            <person name="Li M."/>
        </authorList>
    </citation>
    <scope>NUCLEOTIDE SEQUENCE [LARGE SCALE GENOMIC DNA]</scope>
    <source>
        <strain evidence="1">SpSt-456</strain>
    </source>
</reference>